<dbReference type="AlphaFoldDB" id="U3A717"/>
<keyword evidence="1" id="KW-1133">Transmembrane helix</keyword>
<evidence type="ECO:0000313" key="2">
    <source>
        <dbReference type="EMBL" id="GAD75791.1"/>
    </source>
</evidence>
<evidence type="ECO:0000256" key="1">
    <source>
        <dbReference type="SAM" id="Phobius"/>
    </source>
</evidence>
<dbReference type="Pfam" id="PF11143">
    <property type="entry name" value="DUF2919"/>
    <property type="match status" value="1"/>
</dbReference>
<dbReference type="eggNOG" id="ENOG5033BS1">
    <property type="taxonomic scope" value="Bacteria"/>
</dbReference>
<dbReference type="EMBL" id="BATL01000031">
    <property type="protein sequence ID" value="GAD75791.1"/>
    <property type="molecule type" value="Genomic_DNA"/>
</dbReference>
<evidence type="ECO:0008006" key="4">
    <source>
        <dbReference type="Google" id="ProtNLM"/>
    </source>
</evidence>
<feature type="transmembrane region" description="Helical" evidence="1">
    <location>
        <begin position="118"/>
        <end position="137"/>
    </location>
</feature>
<dbReference type="Proteomes" id="UP000016567">
    <property type="component" value="Unassembled WGS sequence"/>
</dbReference>
<keyword evidence="1" id="KW-0812">Transmembrane</keyword>
<reference evidence="2 3" key="1">
    <citation type="submission" date="2013-09" db="EMBL/GenBank/DDBJ databases">
        <title>Whole genome shotgun sequence of Vibrio azureus NBRC 104587.</title>
        <authorList>
            <person name="Isaki S."/>
            <person name="Hosoyama A."/>
            <person name="Numata M."/>
            <person name="Hashimoto M."/>
            <person name="Hosoyama Y."/>
            <person name="Tsuchikane K."/>
            <person name="Noguchi M."/>
            <person name="Hirakata S."/>
            <person name="Ichikawa N."/>
            <person name="Ohji S."/>
            <person name="Yamazoe A."/>
            <person name="Fujita N."/>
        </authorList>
    </citation>
    <scope>NUCLEOTIDE SEQUENCE [LARGE SCALE GENOMIC DNA]</scope>
    <source>
        <strain evidence="2 3">NBRC 104587</strain>
    </source>
</reference>
<feature type="transmembrane region" description="Helical" evidence="1">
    <location>
        <begin position="94"/>
        <end position="112"/>
    </location>
</feature>
<protein>
    <recommendedName>
        <fullName evidence="4">DUF2919 domain-containing protein</fullName>
    </recommendedName>
</protein>
<feature type="transmembrane region" description="Helical" evidence="1">
    <location>
        <begin position="20"/>
        <end position="37"/>
    </location>
</feature>
<organism evidence="2 3">
    <name type="scientific">Vibrio azureus NBRC 104587</name>
    <dbReference type="NCBI Taxonomy" id="1219077"/>
    <lineage>
        <taxon>Bacteria</taxon>
        <taxon>Pseudomonadati</taxon>
        <taxon>Pseudomonadota</taxon>
        <taxon>Gammaproteobacteria</taxon>
        <taxon>Vibrionales</taxon>
        <taxon>Vibrionaceae</taxon>
        <taxon>Vibrio</taxon>
    </lineage>
</organism>
<keyword evidence="1" id="KW-0472">Membrane</keyword>
<dbReference type="STRING" id="1219077.VAZ01S_031_00040"/>
<name>U3A717_9VIBR</name>
<feature type="transmembrane region" description="Helical" evidence="1">
    <location>
        <begin position="57"/>
        <end position="74"/>
    </location>
</feature>
<keyword evidence="3" id="KW-1185">Reference proteome</keyword>
<dbReference type="OrthoDB" id="6314776at2"/>
<dbReference type="InterPro" id="IPR021318">
    <property type="entry name" value="DUF2919"/>
</dbReference>
<evidence type="ECO:0000313" key="3">
    <source>
        <dbReference type="Proteomes" id="UP000016567"/>
    </source>
</evidence>
<dbReference type="RefSeq" id="WP_021709547.1">
    <property type="nucleotide sequence ID" value="NZ_BAOB01000032.1"/>
</dbReference>
<accession>U3A717</accession>
<sequence length="153" mass="17604">MRYALDDYDAHGFLKAPKLLWLGWMFLARSWGVFVMAGVSRDNGSKVLSMVYPDSGTLYLGLAMGIPSVLLMWLMGLRHSDRQWVSKITQHGRAMTLILCAIQLVQTVYHIYLEHGVFSWPNALSMILLSWFMIYLLSGKWVRDCFRVPQLES</sequence>
<proteinExistence type="predicted"/>
<comment type="caution">
    <text evidence="2">The sequence shown here is derived from an EMBL/GenBank/DDBJ whole genome shotgun (WGS) entry which is preliminary data.</text>
</comment>
<gene>
    <name evidence="2" type="ORF">VAZ01S_031_00040</name>
</gene>